<dbReference type="InParanoid" id="A0A1Z5JTK9"/>
<protein>
    <recommendedName>
        <fullName evidence="4">Pentacotripeptide-repeat region of PRORP domain-containing protein</fullName>
    </recommendedName>
</protein>
<reference evidence="2 3" key="1">
    <citation type="journal article" date="2015" name="Plant Cell">
        <title>Oil accumulation by the oleaginous diatom Fistulifera solaris as revealed by the genome and transcriptome.</title>
        <authorList>
            <person name="Tanaka T."/>
            <person name="Maeda Y."/>
            <person name="Veluchamy A."/>
            <person name="Tanaka M."/>
            <person name="Abida H."/>
            <person name="Marechal E."/>
            <person name="Bowler C."/>
            <person name="Muto M."/>
            <person name="Sunaga Y."/>
            <person name="Tanaka M."/>
            <person name="Yoshino T."/>
            <person name="Taniguchi T."/>
            <person name="Fukuda Y."/>
            <person name="Nemoto M."/>
            <person name="Matsumoto M."/>
            <person name="Wong P.S."/>
            <person name="Aburatani S."/>
            <person name="Fujibuchi W."/>
        </authorList>
    </citation>
    <scope>NUCLEOTIDE SEQUENCE [LARGE SCALE GENOMIC DNA]</scope>
    <source>
        <strain evidence="2 3">JPCC DA0580</strain>
    </source>
</reference>
<sequence>MTRVLKLRQENIDEQLTRDRAVRPKILDTDIDGAERVLTMLNHLIDINTATEESFRIAMNAFLRRGRFRWMRDQHVTCAADQIEDLLEKLIELKSPSDVSLATYNLALEAYAVCSTPRGERDYARRAESLVKRMEQVFGILPVESYKHVLHAFAWQQANLEEGECARKACELLKLIEQRTEDGLTLMQCYDWTLEVWSKSGSAGSASEAQGLLDKMKTLNLTLSTEDIENGAHLILDADTYCNAILAWAKNSVSSGAVRANDILLEMIDRFNKGAFPSGSEPSLIAFNGVMAAWGRQGRADMAESILKLMDEVRLKCTNLTPDAISYNSVVHAYLRSDDKELALQKVSEIVKFMEDNCHKQPAIKPNVFTYNTLMKCWIQSDREDVAEQSEATLMRIQRLWDSGDISLQPTNRMFNMVINAYAKGNSRDAARKAVLLLESMKQSELCQPDVISYTSVIECLSKSTDPQSGEKAEELLSEAFQRYQETKDNALRPNARTFAMVILTLARTNGSVVRARELLVQLLELYEETNDPDLRPNQYHYNYVLNCAANTIEETKKLEAFQVATLTYQEMRKSNLVRPDSFTYAFWLKCCNNLIPPGDLRKKCVEYSFEECRKEGLVSKEVLLRLTQGNPPKLVDKLLDFPQSSTANDTKRPAYRRVIKVQDLPKAWSRNIYRK</sequence>
<evidence type="ECO:0000256" key="1">
    <source>
        <dbReference type="ARBA" id="ARBA00022737"/>
    </source>
</evidence>
<comment type="caution">
    <text evidence="2">The sequence shown here is derived from an EMBL/GenBank/DDBJ whole genome shotgun (WGS) entry which is preliminary data.</text>
</comment>
<dbReference type="Gene3D" id="1.25.40.10">
    <property type="entry name" value="Tetratricopeptide repeat domain"/>
    <property type="match status" value="3"/>
</dbReference>
<dbReference type="InterPro" id="IPR051222">
    <property type="entry name" value="PPR/CCM1_RNA-binding"/>
</dbReference>
<name>A0A1Z5JTK9_FISSO</name>
<keyword evidence="3" id="KW-1185">Reference proteome</keyword>
<evidence type="ECO:0008006" key="4">
    <source>
        <dbReference type="Google" id="ProtNLM"/>
    </source>
</evidence>
<accession>A0A1Z5JTK9</accession>
<dbReference type="Pfam" id="PF01535">
    <property type="entry name" value="PPR"/>
    <property type="match status" value="1"/>
</dbReference>
<dbReference type="InterPro" id="IPR011990">
    <property type="entry name" value="TPR-like_helical_dom_sf"/>
</dbReference>
<organism evidence="2 3">
    <name type="scientific">Fistulifera solaris</name>
    <name type="common">Oleaginous diatom</name>
    <dbReference type="NCBI Taxonomy" id="1519565"/>
    <lineage>
        <taxon>Eukaryota</taxon>
        <taxon>Sar</taxon>
        <taxon>Stramenopiles</taxon>
        <taxon>Ochrophyta</taxon>
        <taxon>Bacillariophyta</taxon>
        <taxon>Bacillariophyceae</taxon>
        <taxon>Bacillariophycidae</taxon>
        <taxon>Naviculales</taxon>
        <taxon>Naviculaceae</taxon>
        <taxon>Fistulifera</taxon>
    </lineage>
</organism>
<dbReference type="EMBL" id="BDSP01000115">
    <property type="protein sequence ID" value="GAX17365.1"/>
    <property type="molecule type" value="Genomic_DNA"/>
</dbReference>
<gene>
    <name evidence="2" type="ORF">FisN_41Hh004</name>
</gene>
<dbReference type="PANTHER" id="PTHR47942:SF63">
    <property type="entry name" value="PENTATRICOPEPTIDE REPEAT-CONTAINING PROTEIN"/>
    <property type="match status" value="1"/>
</dbReference>
<keyword evidence="1" id="KW-0677">Repeat</keyword>
<evidence type="ECO:0000313" key="2">
    <source>
        <dbReference type="EMBL" id="GAX17365.1"/>
    </source>
</evidence>
<dbReference type="InterPro" id="IPR002885">
    <property type="entry name" value="PPR_rpt"/>
</dbReference>
<dbReference type="OrthoDB" id="42345at2759"/>
<dbReference type="Proteomes" id="UP000198406">
    <property type="component" value="Unassembled WGS sequence"/>
</dbReference>
<dbReference type="PANTHER" id="PTHR47942">
    <property type="entry name" value="TETRATRICOPEPTIDE REPEAT (TPR)-LIKE SUPERFAMILY PROTEIN-RELATED"/>
    <property type="match status" value="1"/>
</dbReference>
<proteinExistence type="predicted"/>
<dbReference type="AlphaFoldDB" id="A0A1Z5JTK9"/>
<evidence type="ECO:0000313" key="3">
    <source>
        <dbReference type="Proteomes" id="UP000198406"/>
    </source>
</evidence>
<dbReference type="Pfam" id="PF13812">
    <property type="entry name" value="PPR_3"/>
    <property type="match status" value="1"/>
</dbReference>